<name>A0A378KY36_9GAMM</name>
<accession>A0A378KY36</accession>
<keyword evidence="3" id="KW-1185">Reference proteome</keyword>
<dbReference type="STRING" id="45072.Lqua_3296"/>
<reference evidence="2 4" key="2">
    <citation type="submission" date="2018-06" db="EMBL/GenBank/DDBJ databases">
        <authorList>
            <consortium name="Pathogen Informatics"/>
            <person name="Doyle S."/>
        </authorList>
    </citation>
    <scope>NUCLEOTIDE SEQUENCE [LARGE SCALE GENOMIC DNA]</scope>
    <source>
        <strain evidence="2 4">NCTC12376</strain>
    </source>
</reference>
<dbReference type="EMBL" id="UGOW01000001">
    <property type="protein sequence ID" value="STY18278.1"/>
    <property type="molecule type" value="Genomic_DNA"/>
</dbReference>
<dbReference type="RefSeq" id="WP_058475408.1">
    <property type="nucleotide sequence ID" value="NZ_CAAAIL010000020.1"/>
</dbReference>
<evidence type="ECO:0000313" key="3">
    <source>
        <dbReference type="Proteomes" id="UP000054639"/>
    </source>
</evidence>
<evidence type="ECO:0000313" key="4">
    <source>
        <dbReference type="Proteomes" id="UP000254230"/>
    </source>
</evidence>
<dbReference type="Proteomes" id="UP000254230">
    <property type="component" value="Unassembled WGS sequence"/>
</dbReference>
<proteinExistence type="predicted"/>
<dbReference type="Gene3D" id="2.70.50.50">
    <property type="entry name" value="chitin-binding protein cbp21"/>
    <property type="match status" value="1"/>
</dbReference>
<dbReference type="AlphaFoldDB" id="A0A378KY36"/>
<gene>
    <name evidence="1" type="ORF">Lqua_3296</name>
    <name evidence="2" type="ORF">NCTC12376_02096</name>
</gene>
<protein>
    <submittedName>
        <fullName evidence="2">Chitin-binding protein</fullName>
    </submittedName>
</protein>
<organism evidence="2 4">
    <name type="scientific">Legionella quateirensis</name>
    <dbReference type="NCBI Taxonomy" id="45072"/>
    <lineage>
        <taxon>Bacteria</taxon>
        <taxon>Pseudomonadati</taxon>
        <taxon>Pseudomonadota</taxon>
        <taxon>Gammaproteobacteria</taxon>
        <taxon>Legionellales</taxon>
        <taxon>Legionellaceae</taxon>
        <taxon>Legionella</taxon>
    </lineage>
</organism>
<dbReference type="EMBL" id="LNYR01000048">
    <property type="protein sequence ID" value="KTD43395.1"/>
    <property type="molecule type" value="Genomic_DNA"/>
</dbReference>
<dbReference type="Proteomes" id="UP000054639">
    <property type="component" value="Unassembled WGS sequence"/>
</dbReference>
<sequence length="100" mass="11707">MFFNRFSILFIACFFMFFQQSTHSHGLIEKPGSREYFCGKITQPHHIEPGNTIPFKECRPILTKEDGSYNQDVYQFTEIHNFVQDDAIKQPSSRVKRGIS</sequence>
<evidence type="ECO:0000313" key="1">
    <source>
        <dbReference type="EMBL" id="KTD43395.1"/>
    </source>
</evidence>
<reference evidence="1 3" key="1">
    <citation type="submission" date="2015-11" db="EMBL/GenBank/DDBJ databases">
        <title>Genomic analysis of 38 Legionella species identifies large and diverse effector repertoires.</title>
        <authorList>
            <person name="Burstein D."/>
            <person name="Amaro F."/>
            <person name="Zusman T."/>
            <person name="Lifshitz Z."/>
            <person name="Cohen O."/>
            <person name="Gilbert J.A."/>
            <person name="Pupko T."/>
            <person name="Shuman H.A."/>
            <person name="Segal G."/>
        </authorList>
    </citation>
    <scope>NUCLEOTIDE SEQUENCE [LARGE SCALE GENOMIC DNA]</scope>
    <source>
        <strain evidence="1 3">ATCC 49507</strain>
    </source>
</reference>
<evidence type="ECO:0000313" key="2">
    <source>
        <dbReference type="EMBL" id="STY18278.1"/>
    </source>
</evidence>